<dbReference type="AlphaFoldDB" id="A0A9D2TEU2"/>
<reference evidence="1" key="2">
    <citation type="submission" date="2021-04" db="EMBL/GenBank/DDBJ databases">
        <authorList>
            <person name="Gilroy R."/>
        </authorList>
    </citation>
    <scope>NUCLEOTIDE SEQUENCE</scope>
    <source>
        <strain evidence="1">CHK198-12963</strain>
    </source>
</reference>
<proteinExistence type="predicted"/>
<comment type="caution">
    <text evidence="1">The sequence shown here is derived from an EMBL/GenBank/DDBJ whole genome shotgun (WGS) entry which is preliminary data.</text>
</comment>
<evidence type="ECO:0000313" key="1">
    <source>
        <dbReference type="EMBL" id="HJC65937.1"/>
    </source>
</evidence>
<organism evidence="1 2">
    <name type="scientific">Candidatus Enterocloster excrementigallinarum</name>
    <dbReference type="NCBI Taxonomy" id="2838558"/>
    <lineage>
        <taxon>Bacteria</taxon>
        <taxon>Bacillati</taxon>
        <taxon>Bacillota</taxon>
        <taxon>Clostridia</taxon>
        <taxon>Lachnospirales</taxon>
        <taxon>Lachnospiraceae</taxon>
        <taxon>Enterocloster</taxon>
    </lineage>
</organism>
<sequence length="140" mass="16456">MSKFPNCFPENFETEILPREAKEENRLVYRIIKYGTINRDSFISTYEEIQRGLIPPKKRMNLQDPGLFSTSCNIDYSEAEYVLNLIMRHQPKAFIAKGETEGSCGPCQLTSEREKTTSTHIDWWIYDDSSPQLYFEEENR</sequence>
<dbReference type="Proteomes" id="UP000823863">
    <property type="component" value="Unassembled WGS sequence"/>
</dbReference>
<accession>A0A9D2TEU2</accession>
<protein>
    <submittedName>
        <fullName evidence="1">Uncharacterized protein</fullName>
    </submittedName>
</protein>
<gene>
    <name evidence="1" type="ORF">H9931_04350</name>
</gene>
<reference evidence="1" key="1">
    <citation type="journal article" date="2021" name="PeerJ">
        <title>Extensive microbial diversity within the chicken gut microbiome revealed by metagenomics and culture.</title>
        <authorList>
            <person name="Gilroy R."/>
            <person name="Ravi A."/>
            <person name="Getino M."/>
            <person name="Pursley I."/>
            <person name="Horton D.L."/>
            <person name="Alikhan N.F."/>
            <person name="Baker D."/>
            <person name="Gharbi K."/>
            <person name="Hall N."/>
            <person name="Watson M."/>
            <person name="Adriaenssens E.M."/>
            <person name="Foster-Nyarko E."/>
            <person name="Jarju S."/>
            <person name="Secka A."/>
            <person name="Antonio M."/>
            <person name="Oren A."/>
            <person name="Chaudhuri R.R."/>
            <person name="La Ragione R."/>
            <person name="Hildebrand F."/>
            <person name="Pallen M.J."/>
        </authorList>
    </citation>
    <scope>NUCLEOTIDE SEQUENCE</scope>
    <source>
        <strain evidence="1">CHK198-12963</strain>
    </source>
</reference>
<evidence type="ECO:0000313" key="2">
    <source>
        <dbReference type="Proteomes" id="UP000823863"/>
    </source>
</evidence>
<name>A0A9D2TEU2_9FIRM</name>
<dbReference type="EMBL" id="DWWB01000019">
    <property type="protein sequence ID" value="HJC65937.1"/>
    <property type="molecule type" value="Genomic_DNA"/>
</dbReference>